<evidence type="ECO:0000256" key="1">
    <source>
        <dbReference type="SAM" id="Phobius"/>
    </source>
</evidence>
<dbReference type="EMBL" id="JAFKMR010000024">
    <property type="protein sequence ID" value="MBN8745062.1"/>
    <property type="molecule type" value="Genomic_DNA"/>
</dbReference>
<gene>
    <name evidence="2" type="ORF">J0I24_12240</name>
</gene>
<keyword evidence="1" id="KW-0472">Membrane</keyword>
<reference evidence="2" key="1">
    <citation type="submission" date="2021-02" db="EMBL/GenBank/DDBJ databases">
        <title>Thiocyanate and organic carbon inputs drive convergent selection for specific autotrophic Afipia and Thiobacillus strains within complex microbiomes.</title>
        <authorList>
            <person name="Huddy R.J."/>
            <person name="Sachdeva R."/>
            <person name="Kadzinga F."/>
            <person name="Kantor R.S."/>
            <person name="Harrison S.T.L."/>
            <person name="Banfield J.F."/>
        </authorList>
    </citation>
    <scope>NUCLEOTIDE SEQUENCE</scope>
    <source>
        <strain evidence="2">SCN18_13_7_16_R3_B_64_19</strain>
    </source>
</reference>
<sequence length="108" mass="12177">MKKTYVFLAIASLLLIAISIPLIFQKIPPNEYYGVRTHATLSNADNWYKTNKIYGECTVLSGLVFFVVSFVVGGWRNGTPDFLNYGLLAIQVFIPTIISLLYSNHCLR</sequence>
<comment type="caution">
    <text evidence="2">The sequence shown here is derived from an EMBL/GenBank/DDBJ whole genome shotgun (WGS) entry which is preliminary data.</text>
</comment>
<organism evidence="2 3">
    <name type="scientific">Thiomonas arsenitoxydans (strain DSM 22701 / CIP 110005 / 3As)</name>
    <dbReference type="NCBI Taxonomy" id="426114"/>
    <lineage>
        <taxon>Bacteria</taxon>
        <taxon>Pseudomonadati</taxon>
        <taxon>Pseudomonadota</taxon>
        <taxon>Betaproteobacteria</taxon>
        <taxon>Burkholderiales</taxon>
        <taxon>Thiomonas</taxon>
    </lineage>
</organism>
<keyword evidence="1" id="KW-1133">Transmembrane helix</keyword>
<dbReference type="AlphaFoldDB" id="A0A8I1MY25"/>
<proteinExistence type="predicted"/>
<feature type="transmembrane region" description="Helical" evidence="1">
    <location>
        <begin position="53"/>
        <end position="75"/>
    </location>
</feature>
<dbReference type="InterPro" id="IPR025962">
    <property type="entry name" value="SdpI/YhfL"/>
</dbReference>
<accession>A0A8I1MY25</accession>
<protein>
    <submittedName>
        <fullName evidence="2">SdpI family protein</fullName>
    </submittedName>
</protein>
<feature type="transmembrane region" description="Helical" evidence="1">
    <location>
        <begin position="82"/>
        <end position="102"/>
    </location>
</feature>
<evidence type="ECO:0000313" key="3">
    <source>
        <dbReference type="Proteomes" id="UP000664800"/>
    </source>
</evidence>
<evidence type="ECO:0000313" key="2">
    <source>
        <dbReference type="EMBL" id="MBN8745062.1"/>
    </source>
</evidence>
<keyword evidence="1" id="KW-0812">Transmembrane</keyword>
<dbReference type="Pfam" id="PF13630">
    <property type="entry name" value="SdpI"/>
    <property type="match status" value="1"/>
</dbReference>
<dbReference type="RefSeq" id="WP_276731356.1">
    <property type="nucleotide sequence ID" value="NZ_JAFKMR010000024.1"/>
</dbReference>
<dbReference type="Proteomes" id="UP000664800">
    <property type="component" value="Unassembled WGS sequence"/>
</dbReference>
<name>A0A8I1MY25_THIA3</name>